<dbReference type="GO" id="GO:0005506">
    <property type="term" value="F:iron ion binding"/>
    <property type="evidence" value="ECO:0007669"/>
    <property type="project" value="InterPro"/>
</dbReference>
<dbReference type="PRINTS" id="PR00385">
    <property type="entry name" value="P450"/>
</dbReference>
<evidence type="ECO:0000256" key="4">
    <source>
        <dbReference type="ARBA" id="ARBA00023004"/>
    </source>
</evidence>
<gene>
    <name evidence="8" type="ORF">HETSPECPRED_005505</name>
</gene>
<feature type="region of interest" description="Disordered" evidence="6">
    <location>
        <begin position="328"/>
        <end position="349"/>
    </location>
</feature>
<feature type="chain" id="PRO_5034151583" description="Cytochrome P450" evidence="7">
    <location>
        <begin position="21"/>
        <end position="634"/>
    </location>
</feature>
<dbReference type="InterPro" id="IPR001128">
    <property type="entry name" value="Cyt_P450"/>
</dbReference>
<dbReference type="PANTHER" id="PTHR24305">
    <property type="entry name" value="CYTOCHROME P450"/>
    <property type="match status" value="1"/>
</dbReference>
<dbReference type="Proteomes" id="UP000664521">
    <property type="component" value="Unassembled WGS sequence"/>
</dbReference>
<protein>
    <recommendedName>
        <fullName evidence="10">Cytochrome P450</fullName>
    </recommendedName>
</protein>
<sequence length="634" mass="71008">MLTPVLLAILALALLQTLRCYTAFRRNLAAAKASGIPYVVLPIYPVATTWLVTQALWTPLLRRLPNSWTDWWLELSLEMAPWDLLYEPFAKYGSDTLLLVAPGKCELRTADAAVISQVTTRRSDFPKPLEVYGSLMLYGTNVVTTEGQIWKAHRKITNPPFSEKNNHLVWAEAIFQAQSMVDSWMRGGTRSRTITNIGDDSMRLALHVISRAGFGRRMQWPTTDEEGKENNSAGPVDLAVKSTEIDEAHTMSYADTLSSLLRYMVWILIVPRPILKRLPFKRAKIAYQAYVEWGMYLKEMYKAKQAELASSPQHDVALDLLGALVRGGGSTDEKPDSTAPETDQASTPQLSESDILGNAFIFIIAGHETTSNAIHFSIIYLALHPTAQLALQTDLDRLFPDHRPPSPTDYETHFPQLLNSMAGAILAEELRLIPPVISIPKCVRDQPQPLTVNGRKCTVPADTYISILTPAAHRNPNCWPAGPPSGQGDRINPAMNPDNDLEEFKPERWILPDNNNNNTSSTKPDDPSSPSLYRPRRGAYIPFSEGPRSCLGRRFAQVKVMAVLATIFHAHSVELALDDFADGEQSREMAEDERKAAWQKAKADAYRKVRRNMHSLFTLQLGGEDVKVRFVRRR</sequence>
<evidence type="ECO:0000313" key="8">
    <source>
        <dbReference type="EMBL" id="CAF9924142.1"/>
    </source>
</evidence>
<dbReference type="CDD" id="cd11070">
    <property type="entry name" value="CYP56-like"/>
    <property type="match status" value="1"/>
</dbReference>
<dbReference type="Gene3D" id="1.10.630.10">
    <property type="entry name" value="Cytochrome P450"/>
    <property type="match status" value="1"/>
</dbReference>
<dbReference type="EMBL" id="CAJPDS010000035">
    <property type="protein sequence ID" value="CAF9924142.1"/>
    <property type="molecule type" value="Genomic_DNA"/>
</dbReference>
<comment type="caution">
    <text evidence="8">The sequence shown here is derived from an EMBL/GenBank/DDBJ whole genome shotgun (WGS) entry which is preliminary data.</text>
</comment>
<dbReference type="PANTHER" id="PTHR24305:SF166">
    <property type="entry name" value="CYTOCHROME P450 12A4, MITOCHONDRIAL-RELATED"/>
    <property type="match status" value="1"/>
</dbReference>
<feature type="region of interest" description="Disordered" evidence="6">
    <location>
        <begin position="476"/>
        <end position="536"/>
    </location>
</feature>
<keyword evidence="7" id="KW-0732">Signal</keyword>
<keyword evidence="4 5" id="KW-0408">Iron</keyword>
<evidence type="ECO:0000256" key="7">
    <source>
        <dbReference type="SAM" id="SignalP"/>
    </source>
</evidence>
<dbReference type="InterPro" id="IPR017972">
    <property type="entry name" value="Cyt_P450_CS"/>
</dbReference>
<dbReference type="InterPro" id="IPR036396">
    <property type="entry name" value="Cyt_P450_sf"/>
</dbReference>
<feature type="signal peptide" evidence="7">
    <location>
        <begin position="1"/>
        <end position="20"/>
    </location>
</feature>
<comment type="cofactor">
    <cofactor evidence="1">
        <name>heme</name>
        <dbReference type="ChEBI" id="CHEBI:30413"/>
    </cofactor>
</comment>
<feature type="compositionally biased region" description="Polar residues" evidence="6">
    <location>
        <begin position="339"/>
        <end position="349"/>
    </location>
</feature>
<dbReference type="AlphaFoldDB" id="A0A8H3IDL4"/>
<evidence type="ECO:0000256" key="5">
    <source>
        <dbReference type="RuleBase" id="RU000461"/>
    </source>
</evidence>
<dbReference type="PROSITE" id="PS00086">
    <property type="entry name" value="CYTOCHROME_P450"/>
    <property type="match status" value="1"/>
</dbReference>
<comment type="similarity">
    <text evidence="2 5">Belongs to the cytochrome P450 family.</text>
</comment>
<name>A0A8H3IDL4_9LECA</name>
<reference evidence="8" key="1">
    <citation type="submission" date="2021-03" db="EMBL/GenBank/DDBJ databases">
        <authorList>
            <person name="Tagirdzhanova G."/>
        </authorList>
    </citation>
    <scope>NUCLEOTIDE SEQUENCE</scope>
</reference>
<evidence type="ECO:0000313" key="9">
    <source>
        <dbReference type="Proteomes" id="UP000664521"/>
    </source>
</evidence>
<dbReference type="Pfam" id="PF00067">
    <property type="entry name" value="p450"/>
    <property type="match status" value="2"/>
</dbReference>
<evidence type="ECO:0000256" key="6">
    <source>
        <dbReference type="SAM" id="MobiDB-lite"/>
    </source>
</evidence>
<keyword evidence="3 5" id="KW-0479">Metal-binding</keyword>
<dbReference type="GO" id="GO:0016705">
    <property type="term" value="F:oxidoreductase activity, acting on paired donors, with incorporation or reduction of molecular oxygen"/>
    <property type="evidence" value="ECO:0007669"/>
    <property type="project" value="InterPro"/>
</dbReference>
<dbReference type="GO" id="GO:0020037">
    <property type="term" value="F:heme binding"/>
    <property type="evidence" value="ECO:0007669"/>
    <property type="project" value="InterPro"/>
</dbReference>
<dbReference type="InterPro" id="IPR050121">
    <property type="entry name" value="Cytochrome_P450_monoxygenase"/>
</dbReference>
<dbReference type="SUPFAM" id="SSF48264">
    <property type="entry name" value="Cytochrome P450"/>
    <property type="match status" value="1"/>
</dbReference>
<evidence type="ECO:0008006" key="10">
    <source>
        <dbReference type="Google" id="ProtNLM"/>
    </source>
</evidence>
<dbReference type="GO" id="GO:0004497">
    <property type="term" value="F:monooxygenase activity"/>
    <property type="evidence" value="ECO:0007669"/>
    <property type="project" value="UniProtKB-KW"/>
</dbReference>
<evidence type="ECO:0000256" key="2">
    <source>
        <dbReference type="ARBA" id="ARBA00010617"/>
    </source>
</evidence>
<keyword evidence="9" id="KW-1185">Reference proteome</keyword>
<keyword evidence="5" id="KW-0503">Monooxygenase</keyword>
<evidence type="ECO:0000256" key="1">
    <source>
        <dbReference type="ARBA" id="ARBA00001971"/>
    </source>
</evidence>
<evidence type="ECO:0000256" key="3">
    <source>
        <dbReference type="ARBA" id="ARBA00022723"/>
    </source>
</evidence>
<accession>A0A8H3IDL4</accession>
<proteinExistence type="inferred from homology"/>
<organism evidence="8 9">
    <name type="scientific">Heterodermia speciosa</name>
    <dbReference type="NCBI Taxonomy" id="116794"/>
    <lineage>
        <taxon>Eukaryota</taxon>
        <taxon>Fungi</taxon>
        <taxon>Dikarya</taxon>
        <taxon>Ascomycota</taxon>
        <taxon>Pezizomycotina</taxon>
        <taxon>Lecanoromycetes</taxon>
        <taxon>OSLEUM clade</taxon>
        <taxon>Lecanoromycetidae</taxon>
        <taxon>Caliciales</taxon>
        <taxon>Physciaceae</taxon>
        <taxon>Heterodermia</taxon>
    </lineage>
</organism>
<keyword evidence="5" id="KW-0560">Oxidoreductase</keyword>
<dbReference type="OrthoDB" id="1470350at2759"/>
<keyword evidence="5" id="KW-0349">Heme</keyword>